<proteinExistence type="predicted"/>
<dbReference type="Proteomes" id="UP001307889">
    <property type="component" value="Chromosome 9"/>
</dbReference>
<evidence type="ECO:0000313" key="2">
    <source>
        <dbReference type="EMBL" id="BES98118.1"/>
    </source>
</evidence>
<accession>A0ABN7B1K2</accession>
<keyword evidence="3" id="KW-1185">Reference proteome</keyword>
<feature type="compositionally biased region" description="Basic and acidic residues" evidence="1">
    <location>
        <begin position="37"/>
        <end position="60"/>
    </location>
</feature>
<feature type="region of interest" description="Disordered" evidence="1">
    <location>
        <begin position="1"/>
        <end position="83"/>
    </location>
</feature>
<evidence type="ECO:0000313" key="3">
    <source>
        <dbReference type="Proteomes" id="UP001307889"/>
    </source>
</evidence>
<name>A0ABN7B1K2_9HEMI</name>
<reference evidence="2 3" key="1">
    <citation type="submission" date="2023-09" db="EMBL/GenBank/DDBJ databases">
        <title>Nesidiocoris tenuis whole genome shotgun sequence.</title>
        <authorList>
            <person name="Shibata T."/>
            <person name="Shimoda M."/>
            <person name="Kobayashi T."/>
            <person name="Uehara T."/>
        </authorList>
    </citation>
    <scope>NUCLEOTIDE SEQUENCE [LARGE SCALE GENOMIC DNA]</scope>
    <source>
        <strain evidence="2 3">Japan</strain>
    </source>
</reference>
<dbReference type="EMBL" id="AP028917">
    <property type="protein sequence ID" value="BES98118.1"/>
    <property type="molecule type" value="Genomic_DNA"/>
</dbReference>
<feature type="compositionally biased region" description="Basic and acidic residues" evidence="1">
    <location>
        <begin position="1"/>
        <end position="10"/>
    </location>
</feature>
<evidence type="ECO:0000256" key="1">
    <source>
        <dbReference type="SAM" id="MobiDB-lite"/>
    </source>
</evidence>
<sequence>MRRPASEREGATFGGRPRPSRPLILHPRGRGKRKSGRKEPRPVRADKNAHLDLRMSKLELPEIESGNQPKRGRVESWGVLPPR</sequence>
<protein>
    <submittedName>
        <fullName evidence="2">Uncharacterized protein</fullName>
    </submittedName>
</protein>
<feature type="compositionally biased region" description="Basic residues" evidence="1">
    <location>
        <begin position="27"/>
        <end position="36"/>
    </location>
</feature>
<organism evidence="2 3">
    <name type="scientific">Nesidiocoris tenuis</name>
    <dbReference type="NCBI Taxonomy" id="355587"/>
    <lineage>
        <taxon>Eukaryota</taxon>
        <taxon>Metazoa</taxon>
        <taxon>Ecdysozoa</taxon>
        <taxon>Arthropoda</taxon>
        <taxon>Hexapoda</taxon>
        <taxon>Insecta</taxon>
        <taxon>Pterygota</taxon>
        <taxon>Neoptera</taxon>
        <taxon>Paraneoptera</taxon>
        <taxon>Hemiptera</taxon>
        <taxon>Heteroptera</taxon>
        <taxon>Panheteroptera</taxon>
        <taxon>Cimicomorpha</taxon>
        <taxon>Miridae</taxon>
        <taxon>Dicyphina</taxon>
        <taxon>Nesidiocoris</taxon>
    </lineage>
</organism>
<gene>
    <name evidence="2" type="ORF">NTJ_10933</name>
</gene>